<keyword evidence="2" id="KW-0251">Elongation factor</keyword>
<reference evidence="3" key="1">
    <citation type="submission" date="2013-09" db="EMBL/GenBank/DDBJ databases">
        <title>Corchorus olitorius genome sequencing.</title>
        <authorList>
            <person name="Alam M."/>
            <person name="Haque M.S."/>
            <person name="Islam M.S."/>
            <person name="Emdad E.M."/>
            <person name="Islam M.M."/>
            <person name="Ahmed B."/>
            <person name="Halim A."/>
            <person name="Hossen Q.M.M."/>
            <person name="Hossain M.Z."/>
            <person name="Ahmed R."/>
            <person name="Khan M.M."/>
            <person name="Islam R."/>
            <person name="Rashid M.M."/>
            <person name="Khan S.A."/>
            <person name="Rahman M.S."/>
            <person name="Alam M."/>
            <person name="Yahiya A.S."/>
            <person name="Khan M.S."/>
            <person name="Azam M.S."/>
            <person name="Haque T."/>
            <person name="Lashkar M.Z.H."/>
            <person name="Akhand A.I."/>
            <person name="Morshed G."/>
            <person name="Roy S."/>
            <person name="Uddin K.S."/>
            <person name="Rabeya T."/>
            <person name="Hossain A.S."/>
            <person name="Chowdhury A."/>
            <person name="Snigdha A.R."/>
            <person name="Mortoza M.S."/>
            <person name="Matin S.A."/>
            <person name="Hoque S.M.E."/>
            <person name="Islam M.K."/>
            <person name="Roy D.K."/>
            <person name="Haider R."/>
            <person name="Moosa M.M."/>
            <person name="Elias S.M."/>
            <person name="Hasan A.M."/>
            <person name="Jahan S."/>
            <person name="Shafiuddin M."/>
            <person name="Mahmood N."/>
            <person name="Shommy N.S."/>
        </authorList>
    </citation>
    <scope>NUCLEOTIDE SEQUENCE [LARGE SCALE GENOMIC DNA]</scope>
    <source>
        <strain evidence="3">cv. O-4</strain>
    </source>
</reference>
<evidence type="ECO:0000313" key="3">
    <source>
        <dbReference type="Proteomes" id="UP000187203"/>
    </source>
</evidence>
<feature type="compositionally biased region" description="Basic and acidic residues" evidence="1">
    <location>
        <begin position="120"/>
        <end position="135"/>
    </location>
</feature>
<accession>A0A1R3KL66</accession>
<sequence>MFCCVGFLLEPATKPPTRPIKLVPNQLLPKSVFCCPRPASTIFSTAPVDFSTNGFCSTTLPGIREITSHDTAFGTKACATYFLIKIKLSSCCRICRRLSPIDDDSYAARPPPIDCLQGPDRVDNGGCRREPDPTSRKLPSFPSNLLALNLGDSTLIRIEYRLITTP</sequence>
<organism evidence="2 3">
    <name type="scientific">Corchorus olitorius</name>
    <dbReference type="NCBI Taxonomy" id="93759"/>
    <lineage>
        <taxon>Eukaryota</taxon>
        <taxon>Viridiplantae</taxon>
        <taxon>Streptophyta</taxon>
        <taxon>Embryophyta</taxon>
        <taxon>Tracheophyta</taxon>
        <taxon>Spermatophyta</taxon>
        <taxon>Magnoliopsida</taxon>
        <taxon>eudicotyledons</taxon>
        <taxon>Gunneridae</taxon>
        <taxon>Pentapetalae</taxon>
        <taxon>rosids</taxon>
        <taxon>malvids</taxon>
        <taxon>Malvales</taxon>
        <taxon>Malvaceae</taxon>
        <taxon>Grewioideae</taxon>
        <taxon>Apeibeae</taxon>
        <taxon>Corchorus</taxon>
    </lineage>
</organism>
<dbReference type="Proteomes" id="UP000187203">
    <property type="component" value="Unassembled WGS sequence"/>
</dbReference>
<dbReference type="AlphaFoldDB" id="A0A1R3KL66"/>
<feature type="region of interest" description="Disordered" evidence="1">
    <location>
        <begin position="118"/>
        <end position="138"/>
    </location>
</feature>
<comment type="caution">
    <text evidence="2">The sequence shown here is derived from an EMBL/GenBank/DDBJ whole genome shotgun (WGS) entry which is preliminary data.</text>
</comment>
<protein>
    <submittedName>
        <fullName evidence="2">Elongation factor Ts</fullName>
    </submittedName>
</protein>
<dbReference type="EMBL" id="AWUE01013028">
    <property type="protein sequence ID" value="OMP07830.1"/>
    <property type="molecule type" value="Genomic_DNA"/>
</dbReference>
<name>A0A1R3KL66_9ROSI</name>
<evidence type="ECO:0000313" key="2">
    <source>
        <dbReference type="EMBL" id="OMP07830.1"/>
    </source>
</evidence>
<evidence type="ECO:0000256" key="1">
    <source>
        <dbReference type="SAM" id="MobiDB-lite"/>
    </source>
</evidence>
<keyword evidence="3" id="KW-1185">Reference proteome</keyword>
<keyword evidence="2" id="KW-0648">Protein biosynthesis</keyword>
<proteinExistence type="predicted"/>
<dbReference type="GO" id="GO:0003746">
    <property type="term" value="F:translation elongation factor activity"/>
    <property type="evidence" value="ECO:0007669"/>
    <property type="project" value="UniProtKB-KW"/>
</dbReference>
<gene>
    <name evidence="2" type="ORF">COLO4_07009</name>
</gene>